<sequence>MTKITAFDLTPFYRNAIGVDRLFDRIVNQIDHAASTNYPPYNIVETGENTYEVQVAVAGFSQGDIEITVRDGELIITGEKSEALPEGHVVRHQGISARKFIRTFSLGDYVEVKTAIARDGILIVKLERIVPDSAKPKTIAITYEN</sequence>
<dbReference type="Gene3D" id="2.60.40.790">
    <property type="match status" value="1"/>
</dbReference>
<dbReference type="EMBL" id="LR796341">
    <property type="protein sequence ID" value="CAB4138184.1"/>
    <property type="molecule type" value="Genomic_DNA"/>
</dbReference>
<dbReference type="PROSITE" id="PS01031">
    <property type="entry name" value="SHSP"/>
    <property type="match status" value="1"/>
</dbReference>
<evidence type="ECO:0000259" key="1">
    <source>
        <dbReference type="PROSITE" id="PS01031"/>
    </source>
</evidence>
<dbReference type="SUPFAM" id="SSF49764">
    <property type="entry name" value="HSP20-like chaperones"/>
    <property type="match status" value="1"/>
</dbReference>
<reference evidence="2" key="1">
    <citation type="submission" date="2020-04" db="EMBL/GenBank/DDBJ databases">
        <authorList>
            <person name="Chiriac C."/>
            <person name="Salcher M."/>
            <person name="Ghai R."/>
            <person name="Kavagutti S V."/>
        </authorList>
    </citation>
    <scope>NUCLEOTIDE SEQUENCE</scope>
</reference>
<gene>
    <name evidence="2" type="ORF">UFOVP328_377</name>
</gene>
<organism evidence="2">
    <name type="scientific">uncultured Caudovirales phage</name>
    <dbReference type="NCBI Taxonomy" id="2100421"/>
    <lineage>
        <taxon>Viruses</taxon>
        <taxon>Duplodnaviria</taxon>
        <taxon>Heunggongvirae</taxon>
        <taxon>Uroviricota</taxon>
        <taxon>Caudoviricetes</taxon>
        <taxon>Peduoviridae</taxon>
        <taxon>Maltschvirus</taxon>
        <taxon>Maltschvirus maltsch</taxon>
    </lineage>
</organism>
<proteinExistence type="predicted"/>
<feature type="domain" description="SHSP" evidence="1">
    <location>
        <begin position="32"/>
        <end position="144"/>
    </location>
</feature>
<dbReference type="InterPro" id="IPR002068">
    <property type="entry name" value="A-crystallin/Hsp20_dom"/>
</dbReference>
<dbReference type="PANTHER" id="PTHR47062">
    <property type="match status" value="1"/>
</dbReference>
<keyword evidence="2" id="KW-0346">Stress response</keyword>
<name>A0A6J5LUB2_9CAUD</name>
<evidence type="ECO:0000313" key="2">
    <source>
        <dbReference type="EMBL" id="CAB4138184.1"/>
    </source>
</evidence>
<accession>A0A6J5LUB2</accession>
<dbReference type="InterPro" id="IPR008978">
    <property type="entry name" value="HSP20-like_chaperone"/>
</dbReference>
<protein>
    <submittedName>
        <fullName evidence="2">IbpA Molecular chaperone (Small heat shock protein)</fullName>
    </submittedName>
</protein>
<dbReference type="PANTHER" id="PTHR47062:SF1">
    <property type="entry name" value="SMALL HEAT SHOCK PROTEIN IBPA"/>
    <property type="match status" value="1"/>
</dbReference>
<dbReference type="Pfam" id="PF00011">
    <property type="entry name" value="HSP20"/>
    <property type="match status" value="1"/>
</dbReference>